<comment type="subcellular location">
    <subcellularLocation>
        <location evidence="9">Nucleus</location>
    </subcellularLocation>
</comment>
<evidence type="ECO:0000256" key="8">
    <source>
        <dbReference type="PROSITE-ProRule" id="PRU00221"/>
    </source>
</evidence>
<dbReference type="SUPFAM" id="SSF50978">
    <property type="entry name" value="WD40 repeat-like"/>
    <property type="match status" value="1"/>
</dbReference>
<dbReference type="Gene3D" id="2.130.10.10">
    <property type="entry name" value="YVTN repeat-like/Quinoprotein amine dehydrogenase"/>
    <property type="match status" value="1"/>
</dbReference>
<dbReference type="SMART" id="SM00320">
    <property type="entry name" value="WD40"/>
    <property type="match status" value="7"/>
</dbReference>
<dbReference type="CDD" id="cd00200">
    <property type="entry name" value="WD40"/>
    <property type="match status" value="1"/>
</dbReference>
<dbReference type="AlphaFoldDB" id="J7S9R0"/>
<gene>
    <name evidence="10" type="primary">KNAG0J01680</name>
    <name evidence="10" type="ordered locus">KNAG_0J01680</name>
</gene>
<comment type="function">
    <text evidence="9">Involved in pre-mRNA splicing and required for cell cycle progression at G2/M.</text>
</comment>
<keyword evidence="9" id="KW-0539">Nucleus</keyword>
<dbReference type="RefSeq" id="XP_022466494.1">
    <property type="nucleotide sequence ID" value="XM_022610171.1"/>
</dbReference>
<dbReference type="GO" id="GO:0000398">
    <property type="term" value="P:mRNA splicing, via spliceosome"/>
    <property type="evidence" value="ECO:0007669"/>
    <property type="project" value="UniProtKB-UniRule"/>
</dbReference>
<keyword evidence="5 9" id="KW-0508">mRNA splicing</keyword>
<organism evidence="10 11">
    <name type="scientific">Huiozyma naganishii (strain ATCC MYA-139 / BCRC 22969 / CBS 8797 / KCTC 17520 / NBRC 10181 / NCYC 3082 / Yp74L-3)</name>
    <name type="common">Yeast</name>
    <name type="synonym">Kazachstania naganishii</name>
    <dbReference type="NCBI Taxonomy" id="1071383"/>
    <lineage>
        <taxon>Eukaryota</taxon>
        <taxon>Fungi</taxon>
        <taxon>Dikarya</taxon>
        <taxon>Ascomycota</taxon>
        <taxon>Saccharomycotina</taxon>
        <taxon>Saccharomycetes</taxon>
        <taxon>Saccharomycetales</taxon>
        <taxon>Saccharomycetaceae</taxon>
        <taxon>Huiozyma</taxon>
    </lineage>
</organism>
<evidence type="ECO:0000256" key="6">
    <source>
        <dbReference type="ARBA" id="ARBA00025726"/>
    </source>
</evidence>
<evidence type="ECO:0000256" key="9">
    <source>
        <dbReference type="RuleBase" id="RU369036"/>
    </source>
</evidence>
<dbReference type="GeneID" id="34528004"/>
<protein>
    <recommendedName>
        <fullName evidence="7 9">Pre-mRNA-splicing factor PRP46</fullName>
    </recommendedName>
    <alternativeName>
        <fullName evidence="9">Pre-mRNA-processing protein 46</fullName>
    </alternativeName>
</protein>
<comment type="subunit">
    <text evidence="9">Associated with the spliceosome.</text>
</comment>
<dbReference type="PROSITE" id="PS50082">
    <property type="entry name" value="WD_REPEATS_2"/>
    <property type="match status" value="4"/>
</dbReference>
<dbReference type="eggNOG" id="KOG0285">
    <property type="taxonomic scope" value="Eukaryota"/>
</dbReference>
<evidence type="ECO:0000256" key="3">
    <source>
        <dbReference type="ARBA" id="ARBA00022728"/>
    </source>
</evidence>
<name>J7S9R0_HUIN7</name>
<dbReference type="GO" id="GO:0071011">
    <property type="term" value="C:precatalytic spliceosome"/>
    <property type="evidence" value="ECO:0007669"/>
    <property type="project" value="TreeGrafter"/>
</dbReference>
<dbReference type="OrthoDB" id="10256122at2759"/>
<feature type="repeat" description="WD" evidence="8">
    <location>
        <begin position="82"/>
        <end position="124"/>
    </location>
</feature>
<evidence type="ECO:0000256" key="7">
    <source>
        <dbReference type="ARBA" id="ARBA00026147"/>
    </source>
</evidence>
<dbReference type="InterPro" id="IPR001680">
    <property type="entry name" value="WD40_rpt"/>
</dbReference>
<evidence type="ECO:0000256" key="1">
    <source>
        <dbReference type="ARBA" id="ARBA00022574"/>
    </source>
</evidence>
<dbReference type="OMA" id="FAMCFDQ"/>
<dbReference type="InterPro" id="IPR036322">
    <property type="entry name" value="WD40_repeat_dom_sf"/>
</dbReference>
<feature type="repeat" description="WD" evidence="8">
    <location>
        <begin position="167"/>
        <end position="208"/>
    </location>
</feature>
<reference evidence="11" key="2">
    <citation type="submission" date="2012-08" db="EMBL/GenBank/DDBJ databases">
        <title>Genome sequence of Kazachstania naganishii.</title>
        <authorList>
            <person name="Gordon J.L."/>
            <person name="Armisen D."/>
            <person name="Proux-Wera E."/>
            <person name="OhEigeartaigh S.S."/>
            <person name="Byrne K.P."/>
            <person name="Wolfe K.H."/>
        </authorList>
    </citation>
    <scope>NUCLEOTIDE SEQUENCE [LARGE SCALE GENOMIC DNA]</scope>
    <source>
        <strain evidence="11">ATCC MYA-139 / BCRC 22969 / CBS 8797 / CCRC 22969 / KCTC 17520 / NBRC 10181 / NCYC 3082</strain>
    </source>
</reference>
<sequence>MNSADDLYRELRWNNQFQVMGTLPRNLQQVIDERTRGSGAGTTVVAYDGRSGEEGQAAVQRYQQLVAQKPQWHAPWRLSKVINGHLGWVRCVAVEPVDNEWFVTGSNDTTLKVWDLASGKLKLTLSGHTMGVRDVAVSERHPYMFSASEDKLVKCWDLEKNTAIRDYYGHLSGVHTVDIHPTLDLIATGGRDAVVKLWDIRTRKAVKTLVGHKAPITKVKCTPVDPQVVSSSTDTTVRLWDIVAGKSMKVLTHHKRAVRSIALHPGEFSLASACTDDVRSWRLPEGSLLTNFQSQSTGVINTLSINDDNVMFAGGDNGVLSFYEYKSGHLYQQTSTQEVRGSLESERGVLTSTFDATGLRLITGEVDKSIKIWRHVEDATEENQPGLPWNPNLSGQRF</sequence>
<accession>J7S9R0</accession>
<dbReference type="InterPro" id="IPR020472">
    <property type="entry name" value="WD40_PAC1"/>
</dbReference>
<feature type="repeat" description="WD" evidence="8">
    <location>
        <begin position="209"/>
        <end position="250"/>
    </location>
</feature>
<keyword evidence="3 9" id="KW-0747">Spliceosome</keyword>
<dbReference type="Proteomes" id="UP000006310">
    <property type="component" value="Chromosome 10"/>
</dbReference>
<evidence type="ECO:0000313" key="10">
    <source>
        <dbReference type="EMBL" id="CCK72249.1"/>
    </source>
</evidence>
<feature type="repeat" description="WD" evidence="8">
    <location>
        <begin position="125"/>
        <end position="166"/>
    </location>
</feature>
<dbReference type="PANTHER" id="PTHR19923:SF0">
    <property type="entry name" value="PLEIOTROPIC REGULATOR 1"/>
    <property type="match status" value="1"/>
</dbReference>
<keyword evidence="2 9" id="KW-0507">mRNA processing</keyword>
<dbReference type="PROSITE" id="PS00678">
    <property type="entry name" value="WD_REPEATS_1"/>
    <property type="match status" value="2"/>
</dbReference>
<dbReference type="InterPro" id="IPR015943">
    <property type="entry name" value="WD40/YVTN_repeat-like_dom_sf"/>
</dbReference>
<dbReference type="GO" id="GO:0071013">
    <property type="term" value="C:catalytic step 2 spliceosome"/>
    <property type="evidence" value="ECO:0007669"/>
    <property type="project" value="TreeGrafter"/>
</dbReference>
<dbReference type="InterPro" id="IPR019775">
    <property type="entry name" value="WD40_repeat_CS"/>
</dbReference>
<dbReference type="STRING" id="1071383.J7S9R0"/>
<dbReference type="HOGENOM" id="CLU_000288_72_0_1"/>
<dbReference type="Pfam" id="PF00400">
    <property type="entry name" value="WD40"/>
    <property type="match status" value="5"/>
</dbReference>
<keyword evidence="4 9" id="KW-0677">Repeat</keyword>
<evidence type="ECO:0000256" key="2">
    <source>
        <dbReference type="ARBA" id="ARBA00022664"/>
    </source>
</evidence>
<dbReference type="KEGG" id="kng:KNAG_0J01680"/>
<evidence type="ECO:0000256" key="5">
    <source>
        <dbReference type="ARBA" id="ARBA00023187"/>
    </source>
</evidence>
<dbReference type="PROSITE" id="PS50294">
    <property type="entry name" value="WD_REPEATS_REGION"/>
    <property type="match status" value="4"/>
</dbReference>
<dbReference type="FunFam" id="2.130.10.10:FF:000012">
    <property type="entry name" value="Putative pleiotropic regulator 1"/>
    <property type="match status" value="1"/>
</dbReference>
<dbReference type="EMBL" id="HE978323">
    <property type="protein sequence ID" value="CCK72249.1"/>
    <property type="molecule type" value="Genomic_DNA"/>
</dbReference>
<dbReference type="PANTHER" id="PTHR19923">
    <property type="entry name" value="WD40 REPEAT PROTEINPRL1/PRL2-RELATED"/>
    <property type="match status" value="1"/>
</dbReference>
<dbReference type="PRINTS" id="PR00320">
    <property type="entry name" value="GPROTEINBRPT"/>
</dbReference>
<proteinExistence type="inferred from homology"/>
<comment type="similarity">
    <text evidence="6 9">Belongs to the WD repeat PRL1/PRL2 family.</text>
</comment>
<evidence type="ECO:0000313" key="11">
    <source>
        <dbReference type="Proteomes" id="UP000006310"/>
    </source>
</evidence>
<keyword evidence="11" id="KW-1185">Reference proteome</keyword>
<keyword evidence="1 8" id="KW-0853">WD repeat</keyword>
<evidence type="ECO:0000256" key="4">
    <source>
        <dbReference type="ARBA" id="ARBA00022737"/>
    </source>
</evidence>
<dbReference type="GO" id="GO:0000974">
    <property type="term" value="C:Prp19 complex"/>
    <property type="evidence" value="ECO:0007669"/>
    <property type="project" value="EnsemblFungi"/>
</dbReference>
<reference evidence="10 11" key="1">
    <citation type="journal article" date="2011" name="Proc. Natl. Acad. Sci. U.S.A.">
        <title>Evolutionary erosion of yeast sex chromosomes by mating-type switching accidents.</title>
        <authorList>
            <person name="Gordon J.L."/>
            <person name="Armisen D."/>
            <person name="Proux-Wera E."/>
            <person name="Oheigeartaigh S.S."/>
            <person name="Byrne K.P."/>
            <person name="Wolfe K.H."/>
        </authorList>
    </citation>
    <scope>NUCLEOTIDE SEQUENCE [LARGE SCALE GENOMIC DNA]</scope>
    <source>
        <strain evidence="11">ATCC MYA-139 / BCRC 22969 / CBS 8797 / CCRC 22969 / KCTC 17520 / NBRC 10181 / NCYC 3082</strain>
    </source>
</reference>
<dbReference type="InterPro" id="IPR045241">
    <property type="entry name" value="Prp46/PLRG1-like"/>
</dbReference>